<dbReference type="PANTHER" id="PTHR11908:SF132">
    <property type="entry name" value="ALDEHYDE OXIDASE 1-RELATED"/>
    <property type="match status" value="1"/>
</dbReference>
<dbReference type="InterPro" id="IPR010419">
    <property type="entry name" value="CO_DH_gsu"/>
</dbReference>
<dbReference type="Pfam" id="PF02738">
    <property type="entry name" value="MoCoBD_1"/>
    <property type="match status" value="1"/>
</dbReference>
<dbReference type="InterPro" id="IPR036856">
    <property type="entry name" value="Ald_Oxase/Xan_DH_a/b_sf"/>
</dbReference>
<dbReference type="Pfam" id="PF20256">
    <property type="entry name" value="MoCoBD_2"/>
    <property type="match status" value="1"/>
</dbReference>
<dbReference type="SMART" id="SM01008">
    <property type="entry name" value="Ald_Xan_dh_C"/>
    <property type="match status" value="1"/>
</dbReference>
<dbReference type="EC" id="1.2.7.4" evidence="6"/>
<dbReference type="Pfam" id="PF01315">
    <property type="entry name" value="Ald_Xan_dh_C"/>
    <property type="match status" value="1"/>
</dbReference>
<dbReference type="Proteomes" id="UP000078558">
    <property type="component" value="Chromosome I"/>
</dbReference>
<proteinExistence type="predicted"/>
<dbReference type="SUPFAM" id="SSF56003">
    <property type="entry name" value="Molybdenum cofactor-binding domain"/>
    <property type="match status" value="1"/>
</dbReference>
<evidence type="ECO:0000259" key="4">
    <source>
        <dbReference type="SMART" id="SM01008"/>
    </source>
</evidence>
<accession>A0A1C3K4Y7</accession>
<dbReference type="EMBL" id="FLRC01000033">
    <property type="protein sequence ID" value="SBT26553.1"/>
    <property type="molecule type" value="Genomic_DNA"/>
</dbReference>
<dbReference type="InterPro" id="IPR046867">
    <property type="entry name" value="AldOxase/xan_DH_MoCoBD2"/>
</dbReference>
<keyword evidence="2 5" id="KW-0560">Oxidoreductase</keyword>
<dbReference type="CDD" id="cd05018">
    <property type="entry name" value="CoxG"/>
    <property type="match status" value="1"/>
</dbReference>
<protein>
    <submittedName>
        <fullName evidence="5">Carbon monoxide dehydrogenase large chain</fullName>
        <ecNumber evidence="6">1.2.7.4</ecNumber>
        <ecNumber evidence="5">1.2.99.2</ecNumber>
    </submittedName>
</protein>
<sequence length="977" mass="103219">MARLENRAILTGRGQYGDDVAVPAGTLHAAVVRAPHAHARITGIDASAALAVPGVRAVLLPEDVAAWSKPFVVGVKQPMEQWALAQEKVRYVGEPVVVVIAESRYQAEDGADRVTVSYEQLPPAVDVVEAAEDDAPVLHEKVGTNVVSDRSFRYGDPEKAFAEADHVIALDVRYPRNSCTPIEGAVVVAQYLSAQDGYEASSNFMGPFTLHTVMALALKISGNQLRHKTFKDSGGSFGVKQSVFPYVVLMCLAARKAQAPVKWVEDRLEHLTAATSATGRASRIEAAVRADGRITALSYDQLDDVGGYLRAPEPATFYRMHGCLTGAYDIPNLRVRNRVVLTNKTPAGLVRGFGGPQVYFALERVMQRISVELGIEPLALYRRNFIPSDAFPYQAAAGALIDSGDYTGALDRVRAEGGLDDLLARRDAARAEGRLYGIGYAAIVEPSVSNMGYITTAMPAEARAKAGPKNGAIAAATVGIDPLGGLNVVVASSPAGQGHRTVCAQVVADVFGVQPEQVAVNVEFDTAKDAWSVAAGNYSSRFAGAVAGTLHLACLKLRDKLSRIAAHQFGVAPEDVRFANGKIFPEQAPERGVAFTRLAASPHWAPGLLPEGMDPGLRETAFWTPPQLTAPDEQDRVNTSAAYGFAFDVCAVEIDRDTGRVRIDRYITTHDAGRILNPALVDGQIRGAFAQGLGAALMEEFRYGADGSFQSGTYADYLLPTTCEVPEPVILHQETPSPFTPLGAKGVGEGNNMSTPPCIANAVADALGVRDITLPLTATRVMDLLGMEDPPSSKPQEEASAEPAGKGGKALAARGEVLLPASPEAVFAVLLDPKALANVIPGCNALQAVGENRYRADVTVGVGMIKARYAAEVSLSELDPPNSLRLSGSGLSSVGSAKGSGKVTLTAAEGGTLLGYDYQAEVSGKVAAVGGRMLEGAAKIVLRQLFEQLGRQAGGGSAASASGPWWRRLLRRLGVGR</sequence>
<evidence type="ECO:0000313" key="5">
    <source>
        <dbReference type="EMBL" id="SBT26553.1"/>
    </source>
</evidence>
<evidence type="ECO:0000313" key="6">
    <source>
        <dbReference type="EMBL" id="SOE46907.1"/>
    </source>
</evidence>
<dbReference type="SUPFAM" id="SSF55961">
    <property type="entry name" value="Bet v1-like"/>
    <property type="match status" value="1"/>
</dbReference>
<dbReference type="InterPro" id="IPR000674">
    <property type="entry name" value="Ald_Oxase/Xan_DH_a/b"/>
</dbReference>
<keyword evidence="1" id="KW-0500">Molybdenum</keyword>
<dbReference type="KEGG" id="odi:ODI_R0528"/>
<dbReference type="AlphaFoldDB" id="A0A1C3K4Y7"/>
<dbReference type="InterPro" id="IPR016208">
    <property type="entry name" value="Ald_Oxase/xanthine_DH-like"/>
</dbReference>
<keyword evidence="7" id="KW-1185">Reference proteome</keyword>
<dbReference type="Pfam" id="PF06240">
    <property type="entry name" value="COXG"/>
    <property type="match status" value="1"/>
</dbReference>
<dbReference type="EC" id="1.2.99.2" evidence="5"/>
<dbReference type="PANTHER" id="PTHR11908">
    <property type="entry name" value="XANTHINE DEHYDROGENASE"/>
    <property type="match status" value="1"/>
</dbReference>
<reference evidence="5 7" key="1">
    <citation type="submission" date="2016-06" db="EMBL/GenBank/DDBJ databases">
        <authorList>
            <person name="Kjaerup R.B."/>
            <person name="Dalgaard T.S."/>
            <person name="Juul-Madsen H.R."/>
        </authorList>
    </citation>
    <scope>NUCLEOTIDE SEQUENCE [LARGE SCALE GENOMIC DNA]</scope>
    <source>
        <strain evidence="5">Orrdi1</strain>
    </source>
</reference>
<evidence type="ECO:0000256" key="1">
    <source>
        <dbReference type="ARBA" id="ARBA00022505"/>
    </source>
</evidence>
<dbReference type="Gene3D" id="3.30.365.10">
    <property type="entry name" value="Aldehyde oxidase/xanthine dehydrogenase, molybdopterin binding domain"/>
    <property type="match status" value="4"/>
</dbReference>
<dbReference type="Gene3D" id="3.30.530.20">
    <property type="match status" value="1"/>
</dbReference>
<evidence type="ECO:0000313" key="7">
    <source>
        <dbReference type="Proteomes" id="UP000078558"/>
    </source>
</evidence>
<dbReference type="EMBL" id="LT907988">
    <property type="protein sequence ID" value="SOE46907.1"/>
    <property type="molecule type" value="Genomic_DNA"/>
</dbReference>
<gene>
    <name evidence="5" type="ORF">ODI_04326</name>
    <name evidence="6" type="ORF">ODI_R0528</name>
</gene>
<organism evidence="5 7">
    <name type="scientific">Orrella dioscoreae</name>
    <dbReference type="NCBI Taxonomy" id="1851544"/>
    <lineage>
        <taxon>Bacteria</taxon>
        <taxon>Pseudomonadati</taxon>
        <taxon>Pseudomonadota</taxon>
        <taxon>Betaproteobacteria</taxon>
        <taxon>Burkholderiales</taxon>
        <taxon>Alcaligenaceae</taxon>
        <taxon>Orrella</taxon>
    </lineage>
</organism>
<dbReference type="InterPro" id="IPR037165">
    <property type="entry name" value="AldOxase/xan_DH_Mopterin-bd_sf"/>
</dbReference>
<name>A0A1C3K4Y7_9BURK</name>
<evidence type="ECO:0000256" key="3">
    <source>
        <dbReference type="SAM" id="MobiDB-lite"/>
    </source>
</evidence>
<dbReference type="Gene3D" id="3.90.1170.50">
    <property type="entry name" value="Aldehyde oxidase/xanthine dehydrogenase, a/b hammerhead"/>
    <property type="match status" value="1"/>
</dbReference>
<evidence type="ECO:0000256" key="2">
    <source>
        <dbReference type="ARBA" id="ARBA00023002"/>
    </source>
</evidence>
<dbReference type="SUPFAM" id="SSF54665">
    <property type="entry name" value="CO dehydrogenase molybdoprotein N-domain-like"/>
    <property type="match status" value="1"/>
</dbReference>
<feature type="domain" description="Aldehyde oxidase/xanthine dehydrogenase a/b hammerhead" evidence="4">
    <location>
        <begin position="11"/>
        <end position="122"/>
    </location>
</feature>
<feature type="region of interest" description="Disordered" evidence="3">
    <location>
        <begin position="785"/>
        <end position="807"/>
    </location>
</feature>
<reference evidence="6 7" key="2">
    <citation type="submission" date="2017-08" db="EMBL/GenBank/DDBJ databases">
        <authorList>
            <person name="de Groot N.N."/>
        </authorList>
    </citation>
    <scope>NUCLEOTIDE SEQUENCE [LARGE SCALE GENOMIC DNA]</scope>
    <source>
        <strain evidence="6">Orrdi1</strain>
    </source>
</reference>
<dbReference type="InterPro" id="IPR008274">
    <property type="entry name" value="AldOxase/xan_DH_MoCoBD1"/>
</dbReference>
<dbReference type="GO" id="GO:0005506">
    <property type="term" value="F:iron ion binding"/>
    <property type="evidence" value="ECO:0007669"/>
    <property type="project" value="InterPro"/>
</dbReference>
<dbReference type="InterPro" id="IPR023393">
    <property type="entry name" value="START-like_dom_sf"/>
</dbReference>
<dbReference type="GO" id="GO:0043885">
    <property type="term" value="F:anaerobic carbon-monoxide dehydrogenase activity"/>
    <property type="evidence" value="ECO:0007669"/>
    <property type="project" value="UniProtKB-EC"/>
</dbReference>
<dbReference type="STRING" id="1851544.ODI_04326"/>